<comment type="caution">
    <text evidence="3">The sequence shown here is derived from an EMBL/GenBank/DDBJ whole genome shotgun (WGS) entry which is preliminary data.</text>
</comment>
<dbReference type="Pfam" id="PF03235">
    <property type="entry name" value="GmrSD_N"/>
    <property type="match status" value="1"/>
</dbReference>
<accession>C3XJ64</accession>
<evidence type="ECO:0008006" key="5">
    <source>
        <dbReference type="Google" id="ProtNLM"/>
    </source>
</evidence>
<feature type="domain" description="GmrSD restriction endonucleases C-terminal" evidence="2">
    <location>
        <begin position="456"/>
        <end position="559"/>
    </location>
</feature>
<dbReference type="PANTHER" id="PTHR35149">
    <property type="entry name" value="SLL5132 PROTEIN"/>
    <property type="match status" value="1"/>
</dbReference>
<dbReference type="eggNOG" id="COG1479">
    <property type="taxonomic scope" value="Bacteria"/>
</dbReference>
<dbReference type="OrthoDB" id="9798761at2"/>
<dbReference type="EMBL" id="ACDN02000029">
    <property type="protein sequence ID" value="EEO25053.1"/>
    <property type="molecule type" value="Genomic_DNA"/>
</dbReference>
<dbReference type="RefSeq" id="WP_005220019.1">
    <property type="nucleotide sequence ID" value="NZ_KI392037.1"/>
</dbReference>
<dbReference type="Proteomes" id="UP000005085">
    <property type="component" value="Unassembled WGS sequence"/>
</dbReference>
<name>C3XJ64_9HELI</name>
<dbReference type="Pfam" id="PF07510">
    <property type="entry name" value="GmrSD_C"/>
    <property type="match status" value="1"/>
</dbReference>
<sequence length="573" mass="68645">MAEMKTERKSIIDYLSKNKFLIPIYQRPYAWELEHCEQMWNDIVEFFKSKKDIDKYDEDEYFLGSIVMYKQDGRQHIIDGQQRTTTLTLLLKAVYNETLQYTNNDKNLAGLKRRIESCLWEIDEITDEADKNKYHLISEVADDKDKEILEQILQDTYTLPEDIDKTIRDSKSAYERNYLYFVLNTQKDTSGVRVHWLQFCQTLLKQCIVLPIECDGADDEKKEENALRIFNTLNNRGMALSDPDIFKGIIFKTKQTKEEKAAFGKKWKEIEESLKDNGNDDIDMKFIFRNYMHLIRARQKNNGNEMGLRQFFTKDILQQDTTMNEIEELSKFWNGEYDNQYSQKSLQFYEVLEHIPNEYWKYLDSVYFMYCRDKGLDYFKNHEQFLAKLIANFLVKLINKQSLFEVRPIVFNAYVSLYEKGELDFKTNTKGLLENEILFKEQFFRASSLIKSLLTLYLHLEYPEQEVGIIQGSHIEHIFPQKFRAEYKGWDKDEAKPFIESIGNKMWLEKKINIQASNDYFDNKKERYAKSKFLEAQELAKYPKSDWLKEDIEKRRDRIYERLLAFFKENINK</sequence>
<reference evidence="3 4" key="1">
    <citation type="journal article" date="2014" name="Genome Announc.">
        <title>Draft genome sequences of six enterohepatic helicobacter species isolated from humans and one from rhesus macaques.</title>
        <authorList>
            <person name="Shen Z."/>
            <person name="Sheh A."/>
            <person name="Young S.K."/>
            <person name="Abouelliel A."/>
            <person name="Ward D.V."/>
            <person name="Earl A.M."/>
            <person name="Fox J.G."/>
        </authorList>
    </citation>
    <scope>NUCLEOTIDE SEQUENCE [LARGE SCALE GENOMIC DNA]</scope>
    <source>
        <strain evidence="3 4">ATCC 43879</strain>
    </source>
</reference>
<proteinExistence type="predicted"/>
<evidence type="ECO:0000313" key="3">
    <source>
        <dbReference type="EMBL" id="EEO25053.1"/>
    </source>
</evidence>
<dbReference type="PANTHER" id="PTHR35149:SF2">
    <property type="entry name" value="DUF262 DOMAIN-CONTAINING PROTEIN"/>
    <property type="match status" value="1"/>
</dbReference>
<protein>
    <recommendedName>
        <fullName evidence="5">DUF262 domain-containing protein</fullName>
    </recommendedName>
</protein>
<dbReference type="AlphaFoldDB" id="C3XJ64"/>
<dbReference type="InterPro" id="IPR004919">
    <property type="entry name" value="GmrSD_N"/>
</dbReference>
<evidence type="ECO:0000313" key="4">
    <source>
        <dbReference type="Proteomes" id="UP000005085"/>
    </source>
</evidence>
<gene>
    <name evidence="3" type="ORF">HRAG_02110</name>
</gene>
<dbReference type="InterPro" id="IPR011089">
    <property type="entry name" value="GmrSD_C"/>
</dbReference>
<evidence type="ECO:0000259" key="1">
    <source>
        <dbReference type="Pfam" id="PF03235"/>
    </source>
</evidence>
<evidence type="ECO:0000259" key="2">
    <source>
        <dbReference type="Pfam" id="PF07510"/>
    </source>
</evidence>
<organism evidence="3 4">
    <name type="scientific">Helicobacter bilis ATCC 43879</name>
    <dbReference type="NCBI Taxonomy" id="613026"/>
    <lineage>
        <taxon>Bacteria</taxon>
        <taxon>Pseudomonadati</taxon>
        <taxon>Campylobacterota</taxon>
        <taxon>Epsilonproteobacteria</taxon>
        <taxon>Campylobacterales</taxon>
        <taxon>Helicobacteraceae</taxon>
        <taxon>Helicobacter</taxon>
    </lineage>
</organism>
<dbReference type="HOGENOM" id="CLU_011736_5_0_7"/>
<keyword evidence="4" id="KW-1185">Reference proteome</keyword>
<feature type="domain" description="GmrSD restriction endonucleases N-terminal" evidence="1">
    <location>
        <begin position="13"/>
        <end position="251"/>
    </location>
</feature>